<keyword evidence="1" id="KW-0732">Signal</keyword>
<accession>A0A1I4ACJ1</accession>
<protein>
    <submittedName>
        <fullName evidence="2">Uncharacterized protein</fullName>
    </submittedName>
</protein>
<evidence type="ECO:0000256" key="1">
    <source>
        <dbReference type="SAM" id="SignalP"/>
    </source>
</evidence>
<gene>
    <name evidence="2" type="ORF">SAMN04488518_106132</name>
</gene>
<sequence length="305" mass="33322">MFSRKTRKGLLGGVALALAGLMAGEAGAAGGILITKAYCSKFTNPRDVIWAQMQRQPDNNRMYINLFYMKPNGTVVKVFGNNGFDEIDKLFITSHGACGSVGEMANATFARNIRNAQGGAGRLDEIITVSCQAGARPYAGLGSSLLRKLQDNVRLSPVATISGWPGNVVLAGGDGVLSNAEYSDSISYRQPRDAADLTFTTSTIVNRWRSEVVRLEMLPNRVYSDAYRTQCENMLSAFNRVGATTLTDNERERMFEEFNSSVRNRFLSADPRRNPIRSFAYLSSLLRSTADNKITCGPGVGVNCR</sequence>
<organism evidence="2 3">
    <name type="scientific">Pseudovibrio ascidiaceicola</name>
    <dbReference type="NCBI Taxonomy" id="285279"/>
    <lineage>
        <taxon>Bacteria</taxon>
        <taxon>Pseudomonadati</taxon>
        <taxon>Pseudomonadota</taxon>
        <taxon>Alphaproteobacteria</taxon>
        <taxon>Hyphomicrobiales</taxon>
        <taxon>Stappiaceae</taxon>
        <taxon>Pseudovibrio</taxon>
    </lineage>
</organism>
<proteinExistence type="predicted"/>
<dbReference type="RefSeq" id="WP_139226353.1">
    <property type="nucleotide sequence ID" value="NZ_FOSK01000006.1"/>
</dbReference>
<feature type="signal peptide" evidence="1">
    <location>
        <begin position="1"/>
        <end position="28"/>
    </location>
</feature>
<reference evidence="2 3" key="1">
    <citation type="submission" date="2016-10" db="EMBL/GenBank/DDBJ databases">
        <authorList>
            <person name="Varghese N."/>
            <person name="Submissions S."/>
        </authorList>
    </citation>
    <scope>NUCLEOTIDE SEQUENCE [LARGE SCALE GENOMIC DNA]</scope>
    <source>
        <strain evidence="2 3">DSM 16392</strain>
    </source>
</reference>
<name>A0A1I4ACJ1_9HYPH</name>
<feature type="chain" id="PRO_5047314973" evidence="1">
    <location>
        <begin position="29"/>
        <end position="305"/>
    </location>
</feature>
<dbReference type="EMBL" id="FOSK01000006">
    <property type="protein sequence ID" value="SFK54115.1"/>
    <property type="molecule type" value="Genomic_DNA"/>
</dbReference>
<dbReference type="Proteomes" id="UP000199598">
    <property type="component" value="Unassembled WGS sequence"/>
</dbReference>
<evidence type="ECO:0000313" key="3">
    <source>
        <dbReference type="Proteomes" id="UP000199598"/>
    </source>
</evidence>
<keyword evidence="3" id="KW-1185">Reference proteome</keyword>
<comment type="caution">
    <text evidence="2">The sequence shown here is derived from an EMBL/GenBank/DDBJ whole genome shotgun (WGS) entry which is preliminary data.</text>
</comment>
<evidence type="ECO:0000313" key="2">
    <source>
        <dbReference type="EMBL" id="SFK54115.1"/>
    </source>
</evidence>